<dbReference type="GO" id="GO:0005524">
    <property type="term" value="F:ATP binding"/>
    <property type="evidence" value="ECO:0007669"/>
    <property type="project" value="UniProtKB-UniRule"/>
</dbReference>
<keyword evidence="6 15" id="KW-0812">Transmembrane</keyword>
<feature type="domain" description="GS" evidence="17">
    <location>
        <begin position="239"/>
        <end position="269"/>
    </location>
</feature>
<evidence type="ECO:0000259" key="17">
    <source>
        <dbReference type="PROSITE" id="PS51256"/>
    </source>
</evidence>
<evidence type="ECO:0000256" key="2">
    <source>
        <dbReference type="ARBA" id="ARBA00009605"/>
    </source>
</evidence>
<dbReference type="EMBL" id="MTYJ01000139">
    <property type="protein sequence ID" value="OQV12677.1"/>
    <property type="molecule type" value="Genomic_DNA"/>
</dbReference>
<comment type="subcellular location">
    <subcellularLocation>
        <location evidence="1">Membrane</location>
        <topology evidence="1">Single-pass type I membrane protein</topology>
    </subcellularLocation>
</comment>
<dbReference type="SMART" id="SM00220">
    <property type="entry name" value="S_TKc"/>
    <property type="match status" value="1"/>
</dbReference>
<dbReference type="OrthoDB" id="69842at2759"/>
<comment type="caution">
    <text evidence="18">The sequence shown here is derived from an EMBL/GenBank/DDBJ whole genome shotgun (WGS) entry which is preliminary data.</text>
</comment>
<accession>A0A1W0WBX7</accession>
<keyword evidence="10 14" id="KW-0067">ATP-binding</keyword>
<dbReference type="SUPFAM" id="SSF56112">
    <property type="entry name" value="Protein kinase-like (PK-like)"/>
    <property type="match status" value="1"/>
</dbReference>
<keyword evidence="4" id="KW-0723">Serine/threonine-protein kinase</keyword>
<evidence type="ECO:0000256" key="15">
    <source>
        <dbReference type="SAM" id="Phobius"/>
    </source>
</evidence>
<sequence>MASSAPAGCCATPIGLFLLLILGWIALFHIVSVESLLCRCNSTDRSTRLQFCGQNDTCVAKPDGRCFTQLWRRKDYDTVFERIDRCIGSEELIPPARPIYCNNDIPPGTFHIKYNRCCKSGDMCNEAELKFPAAAPRPVEFLNDTSIATATGAIRKDPDGCLEIAGMCSKNLWIIVGILTFLAVSGLSVMGGFLARRHWQRKQLSIPEVDPLLARTSNGGSNQSAINNLSALNKAAVHPGVSTSAVATDVSSGSGSGLPLLSQRTVARQITLTESIGKGRYGEVWLGHWYDDKVAVKIFDSRDDKSWNRETEIYNTTMLRNENLLGFIAADNKDTGLLTQLWLITEYHEQGSLFDYLTRTTVDLSDLIRMTYSIANGLAHLHMEIIGTQGKPAIAHRDIKGKNILVKRNGQCALADLGLAVRFDSTTGLVDIPVNDKVGTNRFLAPEVLDDTINVKNFESFKAADLYALGLVYWELCRRCNVQAPAEEYQLPYYDLLPGDPAIEQVRAVVCDQHQRPPLSPQWHAHDALCLLSRVMRECWYENPMARLTALRVKKTISGLVEQYDVKM</sequence>
<dbReference type="InterPro" id="IPR000333">
    <property type="entry name" value="TGFB_receptor"/>
</dbReference>
<protein>
    <recommendedName>
        <fullName evidence="3">receptor protein serine/threonine kinase</fullName>
        <ecNumber evidence="3">2.7.11.30</ecNumber>
    </recommendedName>
</protein>
<evidence type="ECO:0000259" key="16">
    <source>
        <dbReference type="PROSITE" id="PS50011"/>
    </source>
</evidence>
<evidence type="ECO:0000256" key="8">
    <source>
        <dbReference type="ARBA" id="ARBA00022741"/>
    </source>
</evidence>
<dbReference type="EC" id="2.7.11.30" evidence="3"/>
<evidence type="ECO:0000256" key="10">
    <source>
        <dbReference type="ARBA" id="ARBA00022840"/>
    </source>
</evidence>
<evidence type="ECO:0000313" key="19">
    <source>
        <dbReference type="Proteomes" id="UP000192578"/>
    </source>
</evidence>
<gene>
    <name evidence="18" type="ORF">BV898_13085</name>
</gene>
<dbReference type="PROSITE" id="PS00107">
    <property type="entry name" value="PROTEIN_KINASE_ATP"/>
    <property type="match status" value="1"/>
</dbReference>
<dbReference type="Proteomes" id="UP000192578">
    <property type="component" value="Unassembled WGS sequence"/>
</dbReference>
<dbReference type="GO" id="GO:0043235">
    <property type="term" value="C:receptor complex"/>
    <property type="evidence" value="ECO:0007669"/>
    <property type="project" value="TreeGrafter"/>
</dbReference>
<dbReference type="Gene3D" id="3.30.200.20">
    <property type="entry name" value="Phosphorylase Kinase, domain 1"/>
    <property type="match status" value="1"/>
</dbReference>
<evidence type="ECO:0000256" key="9">
    <source>
        <dbReference type="ARBA" id="ARBA00022777"/>
    </source>
</evidence>
<dbReference type="Gene3D" id="2.10.60.10">
    <property type="entry name" value="CD59"/>
    <property type="match status" value="1"/>
</dbReference>
<dbReference type="InterPro" id="IPR011009">
    <property type="entry name" value="Kinase-like_dom_sf"/>
</dbReference>
<dbReference type="InterPro" id="IPR003605">
    <property type="entry name" value="GS_dom"/>
</dbReference>
<dbReference type="GO" id="GO:0005886">
    <property type="term" value="C:plasma membrane"/>
    <property type="evidence" value="ECO:0007669"/>
    <property type="project" value="TreeGrafter"/>
</dbReference>
<keyword evidence="12 15" id="KW-0472">Membrane</keyword>
<evidence type="ECO:0000256" key="13">
    <source>
        <dbReference type="ARBA" id="ARBA00023170"/>
    </source>
</evidence>
<dbReference type="InterPro" id="IPR000719">
    <property type="entry name" value="Prot_kinase_dom"/>
</dbReference>
<evidence type="ECO:0000256" key="11">
    <source>
        <dbReference type="ARBA" id="ARBA00022989"/>
    </source>
</evidence>
<organism evidence="18 19">
    <name type="scientific">Hypsibius exemplaris</name>
    <name type="common">Freshwater tardigrade</name>
    <dbReference type="NCBI Taxonomy" id="2072580"/>
    <lineage>
        <taxon>Eukaryota</taxon>
        <taxon>Metazoa</taxon>
        <taxon>Ecdysozoa</taxon>
        <taxon>Tardigrada</taxon>
        <taxon>Eutardigrada</taxon>
        <taxon>Parachela</taxon>
        <taxon>Hypsibioidea</taxon>
        <taxon>Hypsibiidae</taxon>
        <taxon>Hypsibius</taxon>
    </lineage>
</organism>
<dbReference type="InterPro" id="IPR045860">
    <property type="entry name" value="Snake_toxin-like_sf"/>
</dbReference>
<dbReference type="PANTHER" id="PTHR23255:SF71">
    <property type="entry name" value="RECEPTOR PROTEIN SERINE_THREONINE KINASE"/>
    <property type="match status" value="1"/>
</dbReference>
<dbReference type="PROSITE" id="PS50011">
    <property type="entry name" value="PROTEIN_KINASE_DOM"/>
    <property type="match status" value="1"/>
</dbReference>
<dbReference type="Pfam" id="PF08515">
    <property type="entry name" value="TGF_beta_GS"/>
    <property type="match status" value="1"/>
</dbReference>
<dbReference type="InterPro" id="IPR017441">
    <property type="entry name" value="Protein_kinase_ATP_BS"/>
</dbReference>
<name>A0A1W0WBX7_HYPEX</name>
<dbReference type="PROSITE" id="PS51256">
    <property type="entry name" value="GS"/>
    <property type="match status" value="1"/>
</dbReference>
<evidence type="ECO:0000256" key="4">
    <source>
        <dbReference type="ARBA" id="ARBA00022527"/>
    </source>
</evidence>
<feature type="binding site" evidence="14">
    <location>
        <position position="297"/>
    </location>
    <ligand>
        <name>ATP</name>
        <dbReference type="ChEBI" id="CHEBI:30616"/>
    </ligand>
</feature>
<dbReference type="GO" id="GO:0071363">
    <property type="term" value="P:cellular response to growth factor stimulus"/>
    <property type="evidence" value="ECO:0007669"/>
    <property type="project" value="TreeGrafter"/>
</dbReference>
<keyword evidence="9" id="KW-0418">Kinase</keyword>
<keyword evidence="13 18" id="KW-0675">Receptor</keyword>
<dbReference type="InterPro" id="IPR008271">
    <property type="entry name" value="Ser/Thr_kinase_AS"/>
</dbReference>
<dbReference type="AlphaFoldDB" id="A0A1W0WBX7"/>
<keyword evidence="8 14" id="KW-0547">Nucleotide-binding</keyword>
<comment type="similarity">
    <text evidence="2">Belongs to the protein kinase superfamily. TKL Ser/Thr protein kinase family. TGFB receptor subfamily.</text>
</comment>
<keyword evidence="5" id="KW-0808">Transferase</keyword>
<dbReference type="PANTHER" id="PTHR23255">
    <property type="entry name" value="TRANSFORMING GROWTH FACTOR-BETA RECEPTOR TYPE I AND II"/>
    <property type="match status" value="1"/>
</dbReference>
<evidence type="ECO:0000256" key="6">
    <source>
        <dbReference type="ARBA" id="ARBA00022692"/>
    </source>
</evidence>
<feature type="domain" description="Protein kinase" evidence="16">
    <location>
        <begin position="270"/>
        <end position="561"/>
    </location>
</feature>
<dbReference type="PROSITE" id="PS00108">
    <property type="entry name" value="PROTEIN_KINASE_ST"/>
    <property type="match status" value="1"/>
</dbReference>
<proteinExistence type="inferred from homology"/>
<evidence type="ECO:0000313" key="18">
    <source>
        <dbReference type="EMBL" id="OQV12677.1"/>
    </source>
</evidence>
<keyword evidence="19" id="KW-1185">Reference proteome</keyword>
<reference evidence="19" key="1">
    <citation type="submission" date="2017-01" db="EMBL/GenBank/DDBJ databases">
        <title>Comparative genomics of anhydrobiosis in the tardigrade Hypsibius dujardini.</title>
        <authorList>
            <person name="Yoshida Y."/>
            <person name="Koutsovoulos G."/>
            <person name="Laetsch D."/>
            <person name="Stevens L."/>
            <person name="Kumar S."/>
            <person name="Horikawa D."/>
            <person name="Ishino K."/>
            <person name="Komine S."/>
            <person name="Tomita M."/>
            <person name="Blaxter M."/>
            <person name="Arakawa K."/>
        </authorList>
    </citation>
    <scope>NUCLEOTIDE SEQUENCE [LARGE SCALE GENOMIC DNA]</scope>
    <source>
        <strain evidence="19">Z151</strain>
    </source>
</reference>
<evidence type="ECO:0000256" key="7">
    <source>
        <dbReference type="ARBA" id="ARBA00022729"/>
    </source>
</evidence>
<dbReference type="CDD" id="cd23598">
    <property type="entry name" value="TFP_LU_ECD_Babo"/>
    <property type="match status" value="1"/>
</dbReference>
<keyword evidence="11 15" id="KW-1133">Transmembrane helix</keyword>
<evidence type="ECO:0000256" key="1">
    <source>
        <dbReference type="ARBA" id="ARBA00004479"/>
    </source>
</evidence>
<dbReference type="SMART" id="SM00467">
    <property type="entry name" value="GS"/>
    <property type="match status" value="1"/>
</dbReference>
<evidence type="ECO:0000256" key="14">
    <source>
        <dbReference type="PROSITE-ProRule" id="PRU10141"/>
    </source>
</evidence>
<dbReference type="Gene3D" id="1.10.510.10">
    <property type="entry name" value="Transferase(Phosphotransferase) domain 1"/>
    <property type="match status" value="1"/>
</dbReference>
<feature type="transmembrane region" description="Helical" evidence="15">
    <location>
        <begin position="172"/>
        <end position="195"/>
    </location>
</feature>
<evidence type="ECO:0000256" key="3">
    <source>
        <dbReference type="ARBA" id="ARBA00012401"/>
    </source>
</evidence>
<evidence type="ECO:0000256" key="12">
    <source>
        <dbReference type="ARBA" id="ARBA00023136"/>
    </source>
</evidence>
<dbReference type="GO" id="GO:0004675">
    <property type="term" value="F:transmembrane receptor protein serine/threonine kinase activity"/>
    <property type="evidence" value="ECO:0007669"/>
    <property type="project" value="UniProtKB-EC"/>
</dbReference>
<dbReference type="Pfam" id="PF00069">
    <property type="entry name" value="Pkinase"/>
    <property type="match status" value="1"/>
</dbReference>
<dbReference type="FunFam" id="1.10.510.10:FF:000304">
    <property type="entry name" value="Receptor protein serine/threonine kinase"/>
    <property type="match status" value="1"/>
</dbReference>
<evidence type="ECO:0000256" key="5">
    <source>
        <dbReference type="ARBA" id="ARBA00022679"/>
    </source>
</evidence>
<keyword evidence="7" id="KW-0732">Signal</keyword>